<evidence type="ECO:0000313" key="9">
    <source>
        <dbReference type="Proteomes" id="UP000612349"/>
    </source>
</evidence>
<dbReference type="Proteomes" id="UP000612349">
    <property type="component" value="Unassembled WGS sequence"/>
</dbReference>
<feature type="domain" description="Glucose-methanol-choline oxidoreductase C-terminal" evidence="7">
    <location>
        <begin position="406"/>
        <end position="523"/>
    </location>
</feature>
<comment type="similarity">
    <text evidence="1">Belongs to the GMC oxidoreductase family.</text>
</comment>
<dbReference type="PANTHER" id="PTHR46056">
    <property type="entry name" value="LONG-CHAIN-ALCOHOL OXIDASE"/>
    <property type="match status" value="1"/>
</dbReference>
<dbReference type="RefSeq" id="WP_066770984.1">
    <property type="nucleotide sequence ID" value="NZ_BMIP01000009.1"/>
</dbReference>
<evidence type="ECO:0000259" key="5">
    <source>
        <dbReference type="Pfam" id="PF00732"/>
    </source>
</evidence>
<dbReference type="GO" id="GO:0016614">
    <property type="term" value="F:oxidoreductase activity, acting on CH-OH group of donors"/>
    <property type="evidence" value="ECO:0007669"/>
    <property type="project" value="InterPro"/>
</dbReference>
<dbReference type="Pfam" id="PF05199">
    <property type="entry name" value="GMC_oxred_C"/>
    <property type="match status" value="1"/>
</dbReference>
<feature type="domain" description="FAD-binding" evidence="6">
    <location>
        <begin position="8"/>
        <end position="42"/>
    </location>
</feature>
<accession>A0A916Z7M7</accession>
<reference evidence="8" key="2">
    <citation type="submission" date="2020-09" db="EMBL/GenBank/DDBJ databases">
        <authorList>
            <person name="Sun Q."/>
            <person name="Zhou Y."/>
        </authorList>
    </citation>
    <scope>NUCLEOTIDE SEQUENCE</scope>
    <source>
        <strain evidence="8">CGMCC 1.15360</strain>
    </source>
</reference>
<organism evidence="8 9">
    <name type="scientific">Croceicoccus mobilis</name>
    <dbReference type="NCBI Taxonomy" id="1703339"/>
    <lineage>
        <taxon>Bacteria</taxon>
        <taxon>Pseudomonadati</taxon>
        <taxon>Pseudomonadota</taxon>
        <taxon>Alphaproteobacteria</taxon>
        <taxon>Sphingomonadales</taxon>
        <taxon>Erythrobacteraceae</taxon>
        <taxon>Croceicoccus</taxon>
    </lineage>
</organism>
<keyword evidence="9" id="KW-1185">Reference proteome</keyword>
<dbReference type="SUPFAM" id="SSF51905">
    <property type="entry name" value="FAD/NAD(P)-binding domain"/>
    <property type="match status" value="1"/>
</dbReference>
<keyword evidence="4" id="KW-0560">Oxidoreductase</keyword>
<dbReference type="GO" id="GO:0071949">
    <property type="term" value="F:FAD binding"/>
    <property type="evidence" value="ECO:0007669"/>
    <property type="project" value="InterPro"/>
</dbReference>
<evidence type="ECO:0000259" key="7">
    <source>
        <dbReference type="Pfam" id="PF05199"/>
    </source>
</evidence>
<keyword evidence="2" id="KW-0285">Flavoprotein</keyword>
<evidence type="ECO:0000256" key="4">
    <source>
        <dbReference type="ARBA" id="ARBA00023002"/>
    </source>
</evidence>
<dbReference type="AlphaFoldDB" id="A0A916Z7M7"/>
<evidence type="ECO:0000259" key="6">
    <source>
        <dbReference type="Pfam" id="PF01494"/>
    </source>
</evidence>
<dbReference type="PANTHER" id="PTHR46056:SF12">
    <property type="entry name" value="LONG-CHAIN-ALCOHOL OXIDASE"/>
    <property type="match status" value="1"/>
</dbReference>
<comment type="caution">
    <text evidence="8">The sequence shown here is derived from an EMBL/GenBank/DDBJ whole genome shotgun (WGS) entry which is preliminary data.</text>
</comment>
<dbReference type="Pfam" id="PF00732">
    <property type="entry name" value="GMC_oxred_N"/>
    <property type="match status" value="1"/>
</dbReference>
<protein>
    <submittedName>
        <fullName evidence="8">Choline dehydrogenase</fullName>
    </submittedName>
</protein>
<gene>
    <name evidence="8" type="ORF">GCM10010990_32880</name>
</gene>
<dbReference type="InterPro" id="IPR007867">
    <property type="entry name" value="GMC_OxRtase_C"/>
</dbReference>
<dbReference type="Pfam" id="PF01494">
    <property type="entry name" value="FAD_binding_3"/>
    <property type="match status" value="1"/>
</dbReference>
<evidence type="ECO:0000256" key="2">
    <source>
        <dbReference type="ARBA" id="ARBA00022630"/>
    </source>
</evidence>
<evidence type="ECO:0000313" key="8">
    <source>
        <dbReference type="EMBL" id="GGD80443.1"/>
    </source>
</evidence>
<evidence type="ECO:0000256" key="1">
    <source>
        <dbReference type="ARBA" id="ARBA00010790"/>
    </source>
</evidence>
<proteinExistence type="inferred from homology"/>
<dbReference type="InterPro" id="IPR000172">
    <property type="entry name" value="GMC_OxRdtase_N"/>
</dbReference>
<dbReference type="EMBL" id="BMIP01000009">
    <property type="protein sequence ID" value="GGD80443.1"/>
    <property type="molecule type" value="Genomic_DNA"/>
</dbReference>
<dbReference type="InterPro" id="IPR036188">
    <property type="entry name" value="FAD/NAD-bd_sf"/>
</dbReference>
<keyword evidence="3" id="KW-0274">FAD</keyword>
<reference evidence="8" key="1">
    <citation type="journal article" date="2014" name="Int. J. Syst. Evol. Microbiol.">
        <title>Complete genome sequence of Corynebacterium casei LMG S-19264T (=DSM 44701T), isolated from a smear-ripened cheese.</title>
        <authorList>
            <consortium name="US DOE Joint Genome Institute (JGI-PGF)"/>
            <person name="Walter F."/>
            <person name="Albersmeier A."/>
            <person name="Kalinowski J."/>
            <person name="Ruckert C."/>
        </authorList>
    </citation>
    <scope>NUCLEOTIDE SEQUENCE</scope>
    <source>
        <strain evidence="8">CGMCC 1.15360</strain>
    </source>
</reference>
<sequence length="541" mass="58664">MTGSNDTVDVVIVGAGPSGAVAAKRLAEAGMSVTCLEQGDWTDHGAHVGDKPLWELMAAQKYHWRPNVRLLASDYPVDESESEIPAAMFNGVGGSAILYSAAWPRLTPSDFRVRSLDGVAADWPLDYWELEPFYERVEEVVGVSGLAGDPAYPPRRGKDYPMPPLPVGKTGMTAIKGMDKLGWHWWVGNSAIATRPHGRLNPCQRIGTCNSGCPEQAKSTPDITHWPDAIALGARLVTGARVSRVETDAAGHASGVEWIDRMGDRHFQRASIVILCANGIGTPRLLLMSETGRFRGGLANGSGLVGRNLMMHGMSVVIGAFEEDLQSWRGPFGQHLYSMEFYDTDASRGFLRGAKWQLFPGAGPMAFHAGVAGAPYDHGWGEQMHRNTDVWFGKSMGWSIIYEDLPDPENRVTLSGDLTDSDELPAPRIRFRVDDNARRLSAFHLERATEALEAAGAHSTQKIPDTDMGAHLLGTARMGDDPASSVVDRWGEAHDVPGLFIFDGSVFPTSGGVNPTATICALALRNAERIVARRRDIRSAA</sequence>
<dbReference type="Gene3D" id="3.50.50.60">
    <property type="entry name" value="FAD/NAD(P)-binding domain"/>
    <property type="match status" value="2"/>
</dbReference>
<dbReference type="InterPro" id="IPR002938">
    <property type="entry name" value="FAD-bd"/>
</dbReference>
<dbReference type="SUPFAM" id="SSF54373">
    <property type="entry name" value="FAD-linked reductases, C-terminal domain"/>
    <property type="match status" value="1"/>
</dbReference>
<name>A0A916Z7M7_9SPHN</name>
<evidence type="ECO:0000256" key="3">
    <source>
        <dbReference type="ARBA" id="ARBA00022827"/>
    </source>
</evidence>
<dbReference type="OrthoDB" id="9798604at2"/>
<feature type="domain" description="Glucose-methanol-choline oxidoreductase N-terminal" evidence="5">
    <location>
        <begin position="198"/>
        <end position="312"/>
    </location>
</feature>